<feature type="compositionally biased region" description="Low complexity" evidence="1">
    <location>
        <begin position="116"/>
        <end position="126"/>
    </location>
</feature>
<dbReference type="RefSeq" id="XP_064668400.1">
    <property type="nucleotide sequence ID" value="XM_064808774.1"/>
</dbReference>
<keyword evidence="2" id="KW-0732">Signal</keyword>
<evidence type="ECO:0000256" key="1">
    <source>
        <dbReference type="SAM" id="MobiDB-lite"/>
    </source>
</evidence>
<dbReference type="EMBL" id="MU853348">
    <property type="protein sequence ID" value="KAK4110830.1"/>
    <property type="molecule type" value="Genomic_DNA"/>
</dbReference>
<dbReference type="GeneID" id="89932897"/>
<accession>A0AAN6TA55</accession>
<feature type="domain" description="PcRGLX/YetA-like central beta-sandwich" evidence="4">
    <location>
        <begin position="135"/>
        <end position="502"/>
    </location>
</feature>
<reference evidence="6" key="2">
    <citation type="submission" date="2023-05" db="EMBL/GenBank/DDBJ databases">
        <authorList>
            <consortium name="Lawrence Berkeley National Laboratory"/>
            <person name="Steindorff A."/>
            <person name="Hensen N."/>
            <person name="Bonometti L."/>
            <person name="Westerberg I."/>
            <person name="Brannstrom I.O."/>
            <person name="Guillou S."/>
            <person name="Cros-Aarteil S."/>
            <person name="Calhoun S."/>
            <person name="Haridas S."/>
            <person name="Kuo A."/>
            <person name="Mondo S."/>
            <person name="Pangilinan J."/>
            <person name="Riley R."/>
            <person name="Labutti K."/>
            <person name="Andreopoulos B."/>
            <person name="Lipzen A."/>
            <person name="Chen C."/>
            <person name="Yanf M."/>
            <person name="Daum C."/>
            <person name="Ng V."/>
            <person name="Clum A."/>
            <person name="Ohm R."/>
            <person name="Martin F."/>
            <person name="Silar P."/>
            <person name="Natvig D."/>
            <person name="Lalanne C."/>
            <person name="Gautier V."/>
            <person name="Ament-Velasquez S.L."/>
            <person name="Kruys A."/>
            <person name="Hutchinson M.I."/>
            <person name="Powell A.J."/>
            <person name="Barry K."/>
            <person name="Miller A.N."/>
            <person name="Grigoriev I.V."/>
            <person name="Debuchy R."/>
            <person name="Gladieux P."/>
            <person name="Thoren M.H."/>
            <person name="Johannesson H."/>
        </authorList>
    </citation>
    <scope>NUCLEOTIDE SEQUENCE</scope>
    <source>
        <strain evidence="6">CBS 508.74</strain>
    </source>
</reference>
<dbReference type="InterPro" id="IPR048329">
    <property type="entry name" value="PcRGLX_1st"/>
</dbReference>
<dbReference type="InterPro" id="IPR048330">
    <property type="entry name" value="PcRGLX/YetA_2nd"/>
</dbReference>
<dbReference type="Pfam" id="PF21346">
    <property type="entry name" value="PcRGLX_3rd"/>
    <property type="match status" value="1"/>
</dbReference>
<feature type="chain" id="PRO_5043019835" evidence="2">
    <location>
        <begin position="24"/>
        <end position="934"/>
    </location>
</feature>
<dbReference type="Pfam" id="PF21345">
    <property type="entry name" value="PcRGLX_2nd"/>
    <property type="match status" value="1"/>
</dbReference>
<sequence length="934" mass="103023">MAPLTASLFSLYLLALLGQSANALHVTNSSSSSAAVHWLGVKPSLNLGATFGLPWPRGAYFPNDTTFLVSDSSGQSIDLQSWATGYWPDGSLKWTGHAIPASDSVPQGYTVKAVPSSRSSTRSNSALRRRKTSGVTVTESAQHIKVDTGKISVSFPKSGNAVIDEIKTAAGKKVGKNGRLVLQSQDAVSATSDVRGEISINYFNFQSRISNVSVSDLTSVRTLVTVKGQHSPSDGSSHGDWLPFVLRFYLYANSSAIRLVHSLVFDGNATSDFITGVGVRLDVPLEGEEQYNRHVRISGVNGGFFNEAVQGITGLRRDPGSAVRTAQVAGEKLPDISTWATTVSSRMRWIPTWNDYSLSQLSSDGFTLRKRTKAGQSWLNIPGGTRSEGLAYLGGATVGGLAVGLRDFWKRYPTGLDITNAASDTGSITLWLYSPLAQPLDLHPYHDGLGQEDYADQLDALEITYEDYEPGFDTPYGIARTSEISLFAFEKTPPGETLSSLVKHLNNPPVLVATPEHIRDSKALGTYWDLPNNSTQAASTIEHHLDFFAKFYQGQVEQRRWYGFLDYGDFMHTYDVDRHMWRYDIGGYAWDNSELSPDLFFWLYFLRTGREDVYRFAEALTRHTGEVDVYHIGKWKGLGTRHGVQHWSDSAKQARISQPQYRKYFYYLSGGDERVGELLEELLDTDKTYGVLDPNRKVRTDGWTPSPGSTVAIGLGTDWSALAAGWLIDWERRTPRWNESRTKLINTMAGIANLTNGFVTGSGLYNLTSWTLGPPPADPANRGNVSVSHLSAVFGLVEVVSELIEWFGDEELPKGFKSAWLDYCYYFGAPKAEQAARYGVNFGTLNLYQGHSRLTAYAGRERNNKTIEYRAWKEFYGTDGLKESAPWNATRVGGSKVLIPVDEASWLATNDVAQYGLAAIENLAFAGDELASYP</sequence>
<dbReference type="InterPro" id="IPR048331">
    <property type="entry name" value="PcRGLX/YetA_3rd"/>
</dbReference>
<feature type="domain" description="PcRGLX/YetA-like C-terminal alpha/alpha toroid" evidence="5">
    <location>
        <begin position="508"/>
        <end position="930"/>
    </location>
</feature>
<dbReference type="AlphaFoldDB" id="A0AAN6TA55"/>
<evidence type="ECO:0000313" key="6">
    <source>
        <dbReference type="EMBL" id="KAK4110830.1"/>
    </source>
</evidence>
<dbReference type="Pfam" id="PF19501">
    <property type="entry name" value="PcRGLX_1st"/>
    <property type="match status" value="1"/>
</dbReference>
<dbReference type="PANTHER" id="PTHR40081:SF1">
    <property type="entry name" value="TAT PATHWAY SIGNAL SEQUENCE DOMAIN PROTEIN"/>
    <property type="match status" value="1"/>
</dbReference>
<reference evidence="6" key="1">
    <citation type="journal article" date="2023" name="Mol. Phylogenet. Evol.">
        <title>Genome-scale phylogeny and comparative genomics of the fungal order Sordariales.</title>
        <authorList>
            <person name="Hensen N."/>
            <person name="Bonometti L."/>
            <person name="Westerberg I."/>
            <person name="Brannstrom I.O."/>
            <person name="Guillou S."/>
            <person name="Cros-Aarteil S."/>
            <person name="Calhoun S."/>
            <person name="Haridas S."/>
            <person name="Kuo A."/>
            <person name="Mondo S."/>
            <person name="Pangilinan J."/>
            <person name="Riley R."/>
            <person name="LaButti K."/>
            <person name="Andreopoulos B."/>
            <person name="Lipzen A."/>
            <person name="Chen C."/>
            <person name="Yan M."/>
            <person name="Daum C."/>
            <person name="Ng V."/>
            <person name="Clum A."/>
            <person name="Steindorff A."/>
            <person name="Ohm R.A."/>
            <person name="Martin F."/>
            <person name="Silar P."/>
            <person name="Natvig D.O."/>
            <person name="Lalanne C."/>
            <person name="Gautier V."/>
            <person name="Ament-Velasquez S.L."/>
            <person name="Kruys A."/>
            <person name="Hutchinson M.I."/>
            <person name="Powell A.J."/>
            <person name="Barry K."/>
            <person name="Miller A.N."/>
            <person name="Grigoriev I.V."/>
            <person name="Debuchy R."/>
            <person name="Gladieux P."/>
            <person name="Hiltunen Thoren M."/>
            <person name="Johannesson H."/>
        </authorList>
    </citation>
    <scope>NUCLEOTIDE SEQUENCE</scope>
    <source>
        <strain evidence="6">CBS 508.74</strain>
    </source>
</reference>
<dbReference type="InterPro" id="IPR045793">
    <property type="entry name" value="PcRGLX/YetA-like"/>
</dbReference>
<proteinExistence type="predicted"/>
<dbReference type="Proteomes" id="UP001302812">
    <property type="component" value="Unassembled WGS sequence"/>
</dbReference>
<feature type="region of interest" description="Disordered" evidence="1">
    <location>
        <begin position="112"/>
        <end position="135"/>
    </location>
</feature>
<evidence type="ECO:0000313" key="7">
    <source>
        <dbReference type="Proteomes" id="UP001302812"/>
    </source>
</evidence>
<evidence type="ECO:0000259" key="4">
    <source>
        <dbReference type="Pfam" id="PF21345"/>
    </source>
</evidence>
<gene>
    <name evidence="6" type="ORF">N656DRAFT_181932</name>
</gene>
<evidence type="ECO:0000259" key="3">
    <source>
        <dbReference type="Pfam" id="PF19501"/>
    </source>
</evidence>
<organism evidence="6 7">
    <name type="scientific">Canariomyces notabilis</name>
    <dbReference type="NCBI Taxonomy" id="2074819"/>
    <lineage>
        <taxon>Eukaryota</taxon>
        <taxon>Fungi</taxon>
        <taxon>Dikarya</taxon>
        <taxon>Ascomycota</taxon>
        <taxon>Pezizomycotina</taxon>
        <taxon>Sordariomycetes</taxon>
        <taxon>Sordariomycetidae</taxon>
        <taxon>Sordariales</taxon>
        <taxon>Chaetomiaceae</taxon>
        <taxon>Canariomyces</taxon>
    </lineage>
</organism>
<feature type="domain" description="PcRGLX/YetA-like N-terminal RIFT barrel" evidence="3">
    <location>
        <begin position="33"/>
        <end position="113"/>
    </location>
</feature>
<evidence type="ECO:0000256" key="2">
    <source>
        <dbReference type="SAM" id="SignalP"/>
    </source>
</evidence>
<keyword evidence="7" id="KW-1185">Reference proteome</keyword>
<evidence type="ECO:0000259" key="5">
    <source>
        <dbReference type="Pfam" id="PF21346"/>
    </source>
</evidence>
<feature type="signal peptide" evidence="2">
    <location>
        <begin position="1"/>
        <end position="23"/>
    </location>
</feature>
<name>A0AAN6TA55_9PEZI</name>
<dbReference type="PANTHER" id="PTHR40081">
    <property type="entry name" value="CONCANAVALIN A-LIKE LECTIN/GLUCANASE"/>
    <property type="match status" value="1"/>
</dbReference>
<protein>
    <submittedName>
        <fullName evidence="6">Uncharacterized protein</fullName>
    </submittedName>
</protein>
<comment type="caution">
    <text evidence="6">The sequence shown here is derived from an EMBL/GenBank/DDBJ whole genome shotgun (WGS) entry which is preliminary data.</text>
</comment>